<gene>
    <name evidence="4" type="ORF">CNYM01_02218</name>
</gene>
<comment type="caution">
    <text evidence="4">The sequence shown here is derived from an EMBL/GenBank/DDBJ whole genome shotgun (WGS) entry which is preliminary data.</text>
</comment>
<accession>A0A135T9E6</accession>
<evidence type="ECO:0000313" key="5">
    <source>
        <dbReference type="Proteomes" id="UP000070054"/>
    </source>
</evidence>
<dbReference type="AlphaFoldDB" id="A0A135T9E6"/>
<dbReference type="FunFam" id="1.25.40.720:FF:000004">
    <property type="entry name" value="WGS project CABT00000000 data, contig 2.6"/>
    <property type="match status" value="1"/>
</dbReference>
<dbReference type="GO" id="GO:0005829">
    <property type="term" value="C:cytosol"/>
    <property type="evidence" value="ECO:0007669"/>
    <property type="project" value="TreeGrafter"/>
</dbReference>
<comment type="similarity">
    <text evidence="1">Belongs to the TEL2 family.</text>
</comment>
<dbReference type="Pfam" id="PF10193">
    <property type="entry name" value="Telomere_reg-2"/>
    <property type="match status" value="1"/>
</dbReference>
<evidence type="ECO:0000256" key="1">
    <source>
        <dbReference type="ARBA" id="ARBA00006133"/>
    </source>
</evidence>
<feature type="region of interest" description="Disordered" evidence="2">
    <location>
        <begin position="16"/>
        <end position="37"/>
    </location>
</feature>
<dbReference type="OrthoDB" id="10258062at2759"/>
<dbReference type="GO" id="GO:0051083">
    <property type="term" value="P:'de novo' cotranslational protein folding"/>
    <property type="evidence" value="ECO:0007669"/>
    <property type="project" value="TreeGrafter"/>
</dbReference>
<evidence type="ECO:0000256" key="2">
    <source>
        <dbReference type="SAM" id="MobiDB-lite"/>
    </source>
</evidence>
<feature type="compositionally biased region" description="Acidic residues" evidence="2">
    <location>
        <begin position="562"/>
        <end position="571"/>
    </location>
</feature>
<organism evidence="4 5">
    <name type="scientific">Colletotrichum nymphaeae SA-01</name>
    <dbReference type="NCBI Taxonomy" id="1460502"/>
    <lineage>
        <taxon>Eukaryota</taxon>
        <taxon>Fungi</taxon>
        <taxon>Dikarya</taxon>
        <taxon>Ascomycota</taxon>
        <taxon>Pezizomycotina</taxon>
        <taxon>Sordariomycetes</taxon>
        <taxon>Hypocreomycetidae</taxon>
        <taxon>Glomerellales</taxon>
        <taxon>Glomerellaceae</taxon>
        <taxon>Colletotrichum</taxon>
        <taxon>Colletotrichum acutatum species complex</taxon>
    </lineage>
</organism>
<dbReference type="InterPro" id="IPR019337">
    <property type="entry name" value="Telomere_length_regulation_dom"/>
</dbReference>
<evidence type="ECO:0000259" key="3">
    <source>
        <dbReference type="Pfam" id="PF10193"/>
    </source>
</evidence>
<dbReference type="Proteomes" id="UP000070054">
    <property type="component" value="Unassembled WGS sequence"/>
</dbReference>
<dbReference type="Gene3D" id="1.25.40.720">
    <property type="entry name" value="Telomere length regulation protein 2, C-terminal domain"/>
    <property type="match status" value="2"/>
</dbReference>
<sequence>MDDFFTPVSTTYLKARPTEPFLEEPATSNKPQSSKAAAETLSVENALETLKNQPDYGNLIGVLKSLTDGSVAATGFRLATPSPEAAQIIQCLVSEIVPNYWPLLKEDASGGSGIQDVDSPKDVELLLRCLRSVTGLNAIITRMKALIQESKASAKDVKRPDLSLNLNVLLEVSSAVLGGDDYLAALWASSSAGLESAARRRPMANEFMALIAGGRIISVAAEADAIANPDKINKNQLWIADGQQYSRWLGRSVGAWAKGDNSSDDVKLCSEVFIRSLRLDALMKQFISELLLGPEESRNAFFKLFGQFSQLEQKRVIFAVLKHLSETFLNKLGDVEPLKPNSIISAATGIIEKIVSNEESRKAHLISWLTSSTGAGLGDGIGIRRAAIAALAQDRECVTQIFEKSLHQFGDQLYIKHSPIMQQQAHAQVLLLSASYVNKLSHLKLKMLMRSSSYLNTVSNRIGASQERARFLGMAVGEALSSLIDGGDKKLDFKMEEMATDEAQFYKDLVKTLDRTGPIELLINTPKVEQKRQPQPGPSRRKPAPKPKQPAAPSKFIIQEVSDSESEDEDLIPYAKPSDDAEDSDEDATLVRRDKPRAPVYVRDLITYLRDTENYDKQKLALTTAPPLIRRKANFGTEVSSHADELATLLVGLQDKFEIENFNDLRLQGMIAIVAAQPQKMGQWFAKTFFDGDYSISQRAAVLIVLGLSARELAGFDTSEYAAAASFPSKRLPEKMEALYLDPSTAQARLGSSSNLKAIPANALDTIADSLTSSFLAPIAANAADATTGPDVLKLSTFTSRLPSKSTKKPGIRSIPNTTASLLATSFFFPLTARFQHALRSHSARSGIFIQPYLLSLYLKTLAVLVHAAGPATLALPQMTAELWDLLLGVRAHVNGDVPGTHALLVALAAMLEVNEASDMRRLCEAHPREVVETQEWVSGVFNGTRGEDGGEENNVKMLSAAVLIKLQEATEKYRALLLGDMIGFS</sequence>
<keyword evidence="5" id="KW-1185">Reference proteome</keyword>
<name>A0A135T9E6_9PEZI</name>
<dbReference type="PANTHER" id="PTHR15830:SF10">
    <property type="entry name" value="TELOMERE LENGTH REGULATION PROTEIN TEL2 HOMOLOG"/>
    <property type="match status" value="1"/>
</dbReference>
<protein>
    <submittedName>
        <fullName evidence="4">Telomere length regulation protein</fullName>
    </submittedName>
</protein>
<feature type="domain" description="Telomere length regulation protein conserved" evidence="3">
    <location>
        <begin position="599"/>
        <end position="710"/>
    </location>
</feature>
<evidence type="ECO:0000313" key="4">
    <source>
        <dbReference type="EMBL" id="KXH44753.1"/>
    </source>
</evidence>
<dbReference type="GO" id="GO:0051879">
    <property type="term" value="F:Hsp90 protein binding"/>
    <property type="evidence" value="ECO:0007669"/>
    <property type="project" value="TreeGrafter"/>
</dbReference>
<proteinExistence type="inferred from homology"/>
<reference evidence="4 5" key="1">
    <citation type="submission" date="2014-02" db="EMBL/GenBank/DDBJ databases">
        <title>The genome sequence of Colletotrichum nymphaeae SA-01.</title>
        <authorList>
            <person name="Baroncelli R."/>
            <person name="Thon M.R."/>
        </authorList>
    </citation>
    <scope>NUCLEOTIDE SEQUENCE [LARGE SCALE GENOMIC DNA]</scope>
    <source>
        <strain evidence="4 5">SA-01</strain>
    </source>
</reference>
<feature type="region of interest" description="Disordered" evidence="2">
    <location>
        <begin position="521"/>
        <end position="593"/>
    </location>
</feature>
<dbReference type="InterPro" id="IPR051970">
    <property type="entry name" value="TEL2_Regulation"/>
</dbReference>
<dbReference type="EMBL" id="JEMN01001195">
    <property type="protein sequence ID" value="KXH44753.1"/>
    <property type="molecule type" value="Genomic_DNA"/>
</dbReference>
<feature type="compositionally biased region" description="Polar residues" evidence="2">
    <location>
        <begin position="26"/>
        <end position="35"/>
    </location>
</feature>
<dbReference type="InterPro" id="IPR038528">
    <property type="entry name" value="TEL2_C_sf"/>
</dbReference>
<dbReference type="PANTHER" id="PTHR15830">
    <property type="entry name" value="TELOMERE LENGTH REGULATION PROTEIN TEL2 FAMILY MEMBER"/>
    <property type="match status" value="1"/>
</dbReference>
<dbReference type="GO" id="GO:0042162">
    <property type="term" value="F:telomeric DNA binding"/>
    <property type="evidence" value="ECO:0007669"/>
    <property type="project" value="TreeGrafter"/>
</dbReference>